<evidence type="ECO:0000256" key="2">
    <source>
        <dbReference type="SAM" id="MobiDB-lite"/>
    </source>
</evidence>
<dbReference type="InterPro" id="IPR001375">
    <property type="entry name" value="Peptidase_S9_cat"/>
</dbReference>
<keyword evidence="5" id="KW-1185">Reference proteome</keyword>
<organism evidence="4 5">
    <name type="scientific">Asticcacaulis endophyticus</name>
    <dbReference type="NCBI Taxonomy" id="1395890"/>
    <lineage>
        <taxon>Bacteria</taxon>
        <taxon>Pseudomonadati</taxon>
        <taxon>Pseudomonadota</taxon>
        <taxon>Alphaproteobacteria</taxon>
        <taxon>Caulobacterales</taxon>
        <taxon>Caulobacteraceae</taxon>
        <taxon>Asticcacaulis</taxon>
    </lineage>
</organism>
<feature type="domain" description="Peptidase S9 prolyl oligopeptidase catalytic" evidence="3">
    <location>
        <begin position="424"/>
        <end position="633"/>
    </location>
</feature>
<name>A0A918QCK2_9CAUL</name>
<evidence type="ECO:0000313" key="5">
    <source>
        <dbReference type="Proteomes" id="UP000662572"/>
    </source>
</evidence>
<accession>A0A918QCK2</accession>
<reference evidence="4" key="2">
    <citation type="submission" date="2020-09" db="EMBL/GenBank/DDBJ databases">
        <authorList>
            <person name="Sun Q."/>
            <person name="Kim S."/>
        </authorList>
    </citation>
    <scope>NUCLEOTIDE SEQUENCE</scope>
    <source>
        <strain evidence="4">KCTC 32296</strain>
    </source>
</reference>
<feature type="compositionally biased region" description="Polar residues" evidence="2">
    <location>
        <begin position="1"/>
        <end position="14"/>
    </location>
</feature>
<evidence type="ECO:0000313" key="4">
    <source>
        <dbReference type="EMBL" id="GGZ39872.1"/>
    </source>
</evidence>
<dbReference type="SUPFAM" id="SSF53474">
    <property type="entry name" value="alpha/beta-Hydrolases"/>
    <property type="match status" value="1"/>
</dbReference>
<reference evidence="4" key="1">
    <citation type="journal article" date="2014" name="Int. J. Syst. Evol. Microbiol.">
        <title>Complete genome sequence of Corynebacterium casei LMG S-19264T (=DSM 44701T), isolated from a smear-ripened cheese.</title>
        <authorList>
            <consortium name="US DOE Joint Genome Institute (JGI-PGF)"/>
            <person name="Walter F."/>
            <person name="Albersmeier A."/>
            <person name="Kalinowski J."/>
            <person name="Ruckert C."/>
        </authorList>
    </citation>
    <scope>NUCLEOTIDE SEQUENCE</scope>
    <source>
        <strain evidence="4">KCTC 32296</strain>
    </source>
</reference>
<dbReference type="Pfam" id="PF00326">
    <property type="entry name" value="Peptidase_S9"/>
    <property type="match status" value="1"/>
</dbReference>
<evidence type="ECO:0000256" key="1">
    <source>
        <dbReference type="ARBA" id="ARBA00022801"/>
    </source>
</evidence>
<feature type="region of interest" description="Disordered" evidence="2">
    <location>
        <begin position="1"/>
        <end position="23"/>
    </location>
</feature>
<gene>
    <name evidence="4" type="ORF">GCM10011273_28170</name>
</gene>
<comment type="caution">
    <text evidence="4">The sequence shown here is derived from an EMBL/GenBank/DDBJ whole genome shotgun (WGS) entry which is preliminary data.</text>
</comment>
<protein>
    <submittedName>
        <fullName evidence="4">Prolyl oligopeptidase</fullName>
    </submittedName>
</protein>
<keyword evidence="1" id="KW-0378">Hydrolase</keyword>
<dbReference type="GO" id="GO:0006508">
    <property type="term" value="P:proteolysis"/>
    <property type="evidence" value="ECO:0007669"/>
    <property type="project" value="InterPro"/>
</dbReference>
<dbReference type="Gene3D" id="3.40.50.1820">
    <property type="entry name" value="alpha/beta hydrolase"/>
    <property type="match status" value="1"/>
</dbReference>
<dbReference type="InterPro" id="IPR029058">
    <property type="entry name" value="AB_hydrolase_fold"/>
</dbReference>
<dbReference type="GO" id="GO:0004252">
    <property type="term" value="F:serine-type endopeptidase activity"/>
    <property type="evidence" value="ECO:0007669"/>
    <property type="project" value="TreeGrafter"/>
</dbReference>
<dbReference type="AlphaFoldDB" id="A0A918QCK2"/>
<dbReference type="PANTHER" id="PTHR42776:SF27">
    <property type="entry name" value="DIPEPTIDYL PEPTIDASE FAMILY MEMBER 6"/>
    <property type="match status" value="1"/>
</dbReference>
<sequence length="640" mass="70622">MAVAVSAQTPNANPDNKLGAPPPLSAFGKLPDIENVALSPNGERVALIKDHGGERAIFDYDLTTGKSAGLIMEKSKLRNLFWGDDDRIVLITSTTANIRAFQGDRNEYAQGYILDVHAGKRFLMYQDMELFSPIVMGNFNRIKSDKGYRVTASNVKLDVDGFRSLYGFSLTTGKGFRIDEDPHGIRNWVLTPDGELIARSEFDWDSKVWTLRYRQNKRWSVIFTQKEAIDYPSLVGLGRDGKSLLVYMDSGPKAGDYYEVSPEGVFSEALEIDGNSRSAIFHPQTQVLAGFANYGEGGTTYSFYDPVMAKLPKLIDKAMAGYTIKNIVGYADNPLKVIIYGEGKDDPGTYYFIDFATGKFKIVGETRPQVPSEWVAEQKLIKYKAADGLEISALITLPPGRDAQDLPLIVLPHGGPQSHDTFGFDWMGQALASRGYVVLQPNFRGSSGYGEDFTKAGHGQWGRKMQTDLSDGVRHLAKEGLIDPKRTCIMGASYGGYASLAGAAIDTGVYRCAAAIAGVSDLTAMVKWEIMENGMDKNASTVLYWKRFMGDESGWDAVSPAQQAAKVTIPVLLIHGKDDDVVPVDQSYRMRDALQKAGKPVEYIALKAEDHWLSKEPTRVQTLESVVTFLETHNPPYQKD</sequence>
<dbReference type="EMBL" id="BMZB01000004">
    <property type="protein sequence ID" value="GGZ39872.1"/>
    <property type="molecule type" value="Genomic_DNA"/>
</dbReference>
<dbReference type="Proteomes" id="UP000662572">
    <property type="component" value="Unassembled WGS sequence"/>
</dbReference>
<dbReference type="PANTHER" id="PTHR42776">
    <property type="entry name" value="SERINE PEPTIDASE S9 FAMILY MEMBER"/>
    <property type="match status" value="1"/>
</dbReference>
<proteinExistence type="predicted"/>
<dbReference type="SUPFAM" id="SSF82171">
    <property type="entry name" value="DPP6 N-terminal domain-like"/>
    <property type="match status" value="1"/>
</dbReference>
<evidence type="ECO:0000259" key="3">
    <source>
        <dbReference type="Pfam" id="PF00326"/>
    </source>
</evidence>